<name>A0AAV2K2W7_KNICA</name>
<evidence type="ECO:0000256" key="1">
    <source>
        <dbReference type="SAM" id="MobiDB-lite"/>
    </source>
</evidence>
<reference evidence="2 3" key="1">
    <citation type="submission" date="2024-04" db="EMBL/GenBank/DDBJ databases">
        <authorList>
            <person name="Waldvogel A.-M."/>
            <person name="Schoenle A."/>
        </authorList>
    </citation>
    <scope>NUCLEOTIDE SEQUENCE [LARGE SCALE GENOMIC DNA]</scope>
</reference>
<evidence type="ECO:0000313" key="2">
    <source>
        <dbReference type="EMBL" id="CAL1582791.1"/>
    </source>
</evidence>
<dbReference type="AlphaFoldDB" id="A0AAV2K2W7"/>
<sequence>MPITTGPSDRRTVISAENLMLCPGWLSVPSPGAKLPRIGNSPPARASTSIEQLPDSSSSKARAARTVTDPSAQTEEAGGLRALQPNSARRAGSRGGTCLITRAAVSRNLDVGH</sequence>
<accession>A0AAV2K2W7</accession>
<keyword evidence="3" id="KW-1185">Reference proteome</keyword>
<dbReference type="Proteomes" id="UP001497482">
    <property type="component" value="Chromosome 15"/>
</dbReference>
<protein>
    <submittedName>
        <fullName evidence="2">Uncharacterized protein</fullName>
    </submittedName>
</protein>
<proteinExistence type="predicted"/>
<evidence type="ECO:0000313" key="3">
    <source>
        <dbReference type="Proteomes" id="UP001497482"/>
    </source>
</evidence>
<dbReference type="EMBL" id="OZ035837">
    <property type="protein sequence ID" value="CAL1582791.1"/>
    <property type="molecule type" value="Genomic_DNA"/>
</dbReference>
<gene>
    <name evidence="2" type="ORF">KC01_LOCUS13341</name>
</gene>
<feature type="region of interest" description="Disordered" evidence="1">
    <location>
        <begin position="31"/>
        <end position="96"/>
    </location>
</feature>
<feature type="compositionally biased region" description="Polar residues" evidence="1">
    <location>
        <begin position="46"/>
        <end position="60"/>
    </location>
</feature>
<organism evidence="2 3">
    <name type="scientific">Knipowitschia caucasica</name>
    <name type="common">Caucasian dwarf goby</name>
    <name type="synonym">Pomatoschistus caucasicus</name>
    <dbReference type="NCBI Taxonomy" id="637954"/>
    <lineage>
        <taxon>Eukaryota</taxon>
        <taxon>Metazoa</taxon>
        <taxon>Chordata</taxon>
        <taxon>Craniata</taxon>
        <taxon>Vertebrata</taxon>
        <taxon>Euteleostomi</taxon>
        <taxon>Actinopterygii</taxon>
        <taxon>Neopterygii</taxon>
        <taxon>Teleostei</taxon>
        <taxon>Neoteleostei</taxon>
        <taxon>Acanthomorphata</taxon>
        <taxon>Gobiaria</taxon>
        <taxon>Gobiiformes</taxon>
        <taxon>Gobioidei</taxon>
        <taxon>Gobiidae</taxon>
        <taxon>Gobiinae</taxon>
        <taxon>Knipowitschia</taxon>
    </lineage>
</organism>